<evidence type="ECO:0000256" key="7">
    <source>
        <dbReference type="SAM" id="Phobius"/>
    </source>
</evidence>
<feature type="transmembrane region" description="Helical" evidence="7">
    <location>
        <begin position="47"/>
        <end position="64"/>
    </location>
</feature>
<evidence type="ECO:0000256" key="4">
    <source>
        <dbReference type="ARBA" id="ARBA00024688"/>
    </source>
</evidence>
<comment type="function">
    <text evidence="4">Subunits I and II form the functional core of the enzyme complex. Electrons originating in cytochrome c are transferred via heme a and Cu(A) to the binuclear center formed by heme a3 and Cu(B).</text>
</comment>
<feature type="domain" description="Cytochrome oxidase subunit II copper A binding" evidence="8">
    <location>
        <begin position="78"/>
        <end position="168"/>
    </location>
</feature>
<organism evidence="9 10">
    <name type="scientific">Aliicoccus persicus</name>
    <dbReference type="NCBI Taxonomy" id="930138"/>
    <lineage>
        <taxon>Bacteria</taxon>
        <taxon>Bacillati</taxon>
        <taxon>Bacillota</taxon>
        <taxon>Bacilli</taxon>
        <taxon>Bacillales</taxon>
        <taxon>Staphylococcaceae</taxon>
        <taxon>Aliicoccus</taxon>
    </lineage>
</organism>
<evidence type="ECO:0000256" key="5">
    <source>
        <dbReference type="ARBA" id="ARBA00031399"/>
    </source>
</evidence>
<dbReference type="GO" id="GO:0016020">
    <property type="term" value="C:membrane"/>
    <property type="evidence" value="ECO:0007669"/>
    <property type="project" value="InterPro"/>
</dbReference>
<evidence type="ECO:0000256" key="3">
    <source>
        <dbReference type="ARBA" id="ARBA00023008"/>
    </source>
</evidence>
<evidence type="ECO:0000256" key="2">
    <source>
        <dbReference type="ARBA" id="ARBA00022723"/>
    </source>
</evidence>
<sequence>MLQDIAFVLSIAGIIFTAGVFLFVFFNSKKDEEYAPIQRKWYKVRTVWFVVLIALIMIASAGTLRQLPYFADPEIRGYDITRVDVEAFQYGWEMSQLEFEVGERYEFHVTSRDVNHGFGIYNEDAELLTQVQAMPDYTNVLYHTFEEPGTYEILCMEYCGIAHHMMIT</sequence>
<dbReference type="InterPro" id="IPR051403">
    <property type="entry name" value="NosZ/Cyto_c_oxidase_sub2"/>
</dbReference>
<comment type="catalytic activity">
    <reaction evidence="6">
        <text>4 Fe(II)-[cytochrome c] + O2 + 8 H(+)(in) = 4 Fe(III)-[cytochrome c] + 2 H2O + 4 H(+)(out)</text>
        <dbReference type="Rhea" id="RHEA:11436"/>
        <dbReference type="Rhea" id="RHEA-COMP:10350"/>
        <dbReference type="Rhea" id="RHEA-COMP:14399"/>
        <dbReference type="ChEBI" id="CHEBI:15377"/>
        <dbReference type="ChEBI" id="CHEBI:15378"/>
        <dbReference type="ChEBI" id="CHEBI:15379"/>
        <dbReference type="ChEBI" id="CHEBI:29033"/>
        <dbReference type="ChEBI" id="CHEBI:29034"/>
        <dbReference type="EC" id="7.1.1.9"/>
    </reaction>
</comment>
<evidence type="ECO:0000313" key="10">
    <source>
        <dbReference type="Proteomes" id="UP000763505"/>
    </source>
</evidence>
<keyword evidence="2" id="KW-0479">Metal-binding</keyword>
<evidence type="ECO:0000259" key="8">
    <source>
        <dbReference type="PROSITE" id="PS50857"/>
    </source>
</evidence>
<dbReference type="Gene3D" id="2.60.40.420">
    <property type="entry name" value="Cupredoxins - blue copper proteins"/>
    <property type="match status" value="1"/>
</dbReference>
<comment type="subcellular location">
    <subcellularLocation>
        <location evidence="1">Cell envelope</location>
    </subcellularLocation>
</comment>
<dbReference type="SUPFAM" id="SSF49503">
    <property type="entry name" value="Cupredoxins"/>
    <property type="match status" value="1"/>
</dbReference>
<dbReference type="InterPro" id="IPR008972">
    <property type="entry name" value="Cupredoxin"/>
</dbReference>
<keyword evidence="7" id="KW-1133">Transmembrane helix</keyword>
<accession>A0A921JDE2</accession>
<dbReference type="InterPro" id="IPR002429">
    <property type="entry name" value="CcO_II-like_C"/>
</dbReference>
<reference evidence="9" key="2">
    <citation type="submission" date="2021-09" db="EMBL/GenBank/DDBJ databases">
        <authorList>
            <person name="Gilroy R."/>
        </authorList>
    </citation>
    <scope>NUCLEOTIDE SEQUENCE</scope>
    <source>
        <strain evidence="9">6019</strain>
    </source>
</reference>
<dbReference type="InterPro" id="IPR001505">
    <property type="entry name" value="Copper_CuA"/>
</dbReference>
<feature type="transmembrane region" description="Helical" evidence="7">
    <location>
        <begin position="6"/>
        <end position="26"/>
    </location>
</feature>
<dbReference type="PANTHER" id="PTHR42838:SF2">
    <property type="entry name" value="NITROUS-OXIDE REDUCTASE"/>
    <property type="match status" value="1"/>
</dbReference>
<reference evidence="9" key="1">
    <citation type="journal article" date="2021" name="PeerJ">
        <title>Extensive microbial diversity within the chicken gut microbiome revealed by metagenomics and culture.</title>
        <authorList>
            <person name="Gilroy R."/>
            <person name="Ravi A."/>
            <person name="Getino M."/>
            <person name="Pursley I."/>
            <person name="Horton D.L."/>
            <person name="Alikhan N.F."/>
            <person name="Baker D."/>
            <person name="Gharbi K."/>
            <person name="Hall N."/>
            <person name="Watson M."/>
            <person name="Adriaenssens E.M."/>
            <person name="Foster-Nyarko E."/>
            <person name="Jarju S."/>
            <person name="Secka A."/>
            <person name="Antonio M."/>
            <person name="Oren A."/>
            <person name="Chaudhuri R.R."/>
            <person name="La Ragione R."/>
            <person name="Hildebrand F."/>
            <person name="Pallen M.J."/>
        </authorList>
    </citation>
    <scope>NUCLEOTIDE SEQUENCE</scope>
    <source>
        <strain evidence="9">6019</strain>
    </source>
</reference>
<dbReference type="GO" id="GO:0030313">
    <property type="term" value="C:cell envelope"/>
    <property type="evidence" value="ECO:0007669"/>
    <property type="project" value="UniProtKB-SubCell"/>
</dbReference>
<keyword evidence="7" id="KW-0472">Membrane</keyword>
<dbReference type="PANTHER" id="PTHR42838">
    <property type="entry name" value="CYTOCHROME C OXIDASE SUBUNIT II"/>
    <property type="match status" value="1"/>
</dbReference>
<proteinExistence type="predicted"/>
<gene>
    <name evidence="9" type="ORF">K8V35_09825</name>
</gene>
<protein>
    <recommendedName>
        <fullName evidence="5">Cytochrome aa3 subunit 2</fullName>
    </recommendedName>
</protein>
<comment type="caution">
    <text evidence="9">The sequence shown here is derived from an EMBL/GenBank/DDBJ whole genome shotgun (WGS) entry which is preliminary data.</text>
</comment>
<dbReference type="PROSITE" id="PS00078">
    <property type="entry name" value="COX2"/>
    <property type="match status" value="1"/>
</dbReference>
<dbReference type="GO" id="GO:0004129">
    <property type="term" value="F:cytochrome-c oxidase activity"/>
    <property type="evidence" value="ECO:0007669"/>
    <property type="project" value="UniProtKB-EC"/>
</dbReference>
<dbReference type="Proteomes" id="UP000763505">
    <property type="component" value="Unassembled WGS sequence"/>
</dbReference>
<dbReference type="AlphaFoldDB" id="A0A921JDE2"/>
<name>A0A921JDE2_9STAP</name>
<evidence type="ECO:0000256" key="6">
    <source>
        <dbReference type="ARBA" id="ARBA00047816"/>
    </source>
</evidence>
<keyword evidence="7" id="KW-0812">Transmembrane</keyword>
<dbReference type="GO" id="GO:0005507">
    <property type="term" value="F:copper ion binding"/>
    <property type="evidence" value="ECO:0007669"/>
    <property type="project" value="InterPro"/>
</dbReference>
<evidence type="ECO:0000313" key="9">
    <source>
        <dbReference type="EMBL" id="HJE20640.1"/>
    </source>
</evidence>
<dbReference type="PROSITE" id="PS50857">
    <property type="entry name" value="COX2_CUA"/>
    <property type="match status" value="1"/>
</dbReference>
<evidence type="ECO:0000256" key="1">
    <source>
        <dbReference type="ARBA" id="ARBA00004196"/>
    </source>
</evidence>
<dbReference type="EMBL" id="DYYI01000112">
    <property type="protein sequence ID" value="HJE20640.1"/>
    <property type="molecule type" value="Genomic_DNA"/>
</dbReference>
<keyword evidence="3" id="KW-0186">Copper</keyword>